<keyword evidence="2" id="KW-1185">Reference proteome</keyword>
<evidence type="ECO:0000313" key="1">
    <source>
        <dbReference type="EMBL" id="WXA96835.1"/>
    </source>
</evidence>
<proteinExistence type="predicted"/>
<organism evidence="1 2">
    <name type="scientific">Pendulispora brunnea</name>
    <dbReference type="NCBI Taxonomy" id="2905690"/>
    <lineage>
        <taxon>Bacteria</taxon>
        <taxon>Pseudomonadati</taxon>
        <taxon>Myxococcota</taxon>
        <taxon>Myxococcia</taxon>
        <taxon>Myxococcales</taxon>
        <taxon>Sorangiineae</taxon>
        <taxon>Pendulisporaceae</taxon>
        <taxon>Pendulispora</taxon>
    </lineage>
</organism>
<evidence type="ECO:0000313" key="2">
    <source>
        <dbReference type="Proteomes" id="UP001379533"/>
    </source>
</evidence>
<dbReference type="EMBL" id="CP089982">
    <property type="protein sequence ID" value="WXA96835.1"/>
    <property type="molecule type" value="Genomic_DNA"/>
</dbReference>
<dbReference type="Proteomes" id="UP001379533">
    <property type="component" value="Chromosome"/>
</dbReference>
<protein>
    <submittedName>
        <fullName evidence="1">Uncharacterized protein</fullName>
    </submittedName>
</protein>
<accession>A0ABZ2KGY5</accession>
<gene>
    <name evidence="1" type="ORF">LZC95_08295</name>
</gene>
<name>A0ABZ2KGY5_9BACT</name>
<sequence length="164" mass="17934">MSEREDARRRARAYFRLRSALFRENALRFSLPAVVEGLGSAPRTGETRVVVSGVVDRTCLNPTLLGRPYVVTRVPGEAYPFLVLRSGLARFEFAAYGNMRTGGTTRPVLLAPQGEDSLALSAVCAHESDDRTLALGRRISIQFGPAKTYGWLAGLEVDDADECT</sequence>
<reference evidence="1 2" key="1">
    <citation type="submission" date="2021-12" db="EMBL/GenBank/DDBJ databases">
        <title>Discovery of the Pendulisporaceae a myxobacterial family with distinct sporulation behavior and unique specialized metabolism.</title>
        <authorList>
            <person name="Garcia R."/>
            <person name="Popoff A."/>
            <person name="Bader C.D."/>
            <person name="Loehr J."/>
            <person name="Walesch S."/>
            <person name="Walt C."/>
            <person name="Boldt J."/>
            <person name="Bunk B."/>
            <person name="Haeckl F.J.F.P.J."/>
            <person name="Gunesch A.P."/>
            <person name="Birkelbach J."/>
            <person name="Nuebel U."/>
            <person name="Pietschmann T."/>
            <person name="Bach T."/>
            <person name="Mueller R."/>
        </authorList>
    </citation>
    <scope>NUCLEOTIDE SEQUENCE [LARGE SCALE GENOMIC DNA]</scope>
    <source>
        <strain evidence="1 2">MSr12523</strain>
    </source>
</reference>
<dbReference type="RefSeq" id="WP_394847451.1">
    <property type="nucleotide sequence ID" value="NZ_CP089982.1"/>
</dbReference>